<dbReference type="RefSeq" id="WP_180144473.1">
    <property type="nucleotide sequence ID" value="NZ_CAADHO010000009.1"/>
</dbReference>
<dbReference type="Pfam" id="PF00300">
    <property type="entry name" value="His_Phos_1"/>
    <property type="match status" value="1"/>
</dbReference>
<dbReference type="InterPro" id="IPR013078">
    <property type="entry name" value="His_Pase_superF_clade-1"/>
</dbReference>
<dbReference type="PANTHER" id="PTHR47821:SF2">
    <property type="entry name" value="PHOSPHOGLYCERATE MUTASE FAMILY PROTEIN"/>
    <property type="match status" value="1"/>
</dbReference>
<dbReference type="CDD" id="cd07067">
    <property type="entry name" value="HP_PGM_like"/>
    <property type="match status" value="1"/>
</dbReference>
<keyword evidence="2" id="KW-1185">Reference proteome</keyword>
<evidence type="ECO:0000313" key="2">
    <source>
        <dbReference type="Proteomes" id="UP000507962"/>
    </source>
</evidence>
<protein>
    <submittedName>
        <fullName evidence="1">Histidine phosphatase superfamily</fullName>
    </submittedName>
</protein>
<evidence type="ECO:0000313" key="1">
    <source>
        <dbReference type="EMBL" id="VFQ46544.1"/>
    </source>
</evidence>
<proteinExistence type="predicted"/>
<sequence>MITLPFHTNRYFILRHGHSTANEQGLIVSSPENGIGNWGLSETGKEEVTRSVTRAADEGLFNSLIKPVVVCSPFLRTMETADIAAKILKAERFSDANLRERFFGEFDLKESGLYEKGWAFDETNPDHTEFGVESVSSVAARMVEVVKRTGRRYNEKDIILVTHGDPGQILQCVFDGIDPAKHRSISPLETAEIRPVPSR</sequence>
<dbReference type="SMART" id="SM00855">
    <property type="entry name" value="PGAM"/>
    <property type="match status" value="1"/>
</dbReference>
<dbReference type="PANTHER" id="PTHR47821">
    <property type="entry name" value="PHOSPHOGLYCERATE MUTASE FAMILY PROTEIN"/>
    <property type="match status" value="1"/>
</dbReference>
<gene>
    <name evidence="1" type="ORF">MSL71_42110</name>
</gene>
<accession>A0A4U8YS25</accession>
<dbReference type="Gene3D" id="3.40.50.1240">
    <property type="entry name" value="Phosphoglycerate mutase-like"/>
    <property type="match status" value="1"/>
</dbReference>
<dbReference type="SUPFAM" id="SSF53254">
    <property type="entry name" value="Phosphoglycerate mutase-like"/>
    <property type="match status" value="1"/>
</dbReference>
<dbReference type="Proteomes" id="UP000507962">
    <property type="component" value="Unassembled WGS sequence"/>
</dbReference>
<reference evidence="1 2" key="1">
    <citation type="submission" date="2019-03" db="EMBL/GenBank/DDBJ databases">
        <authorList>
            <person name="Nijsse B."/>
        </authorList>
    </citation>
    <scope>NUCLEOTIDE SEQUENCE [LARGE SCALE GENOMIC DNA]</scope>
    <source>
        <strain evidence="1">Desulfoluna butyratoxydans MSL71</strain>
    </source>
</reference>
<dbReference type="InterPro" id="IPR029033">
    <property type="entry name" value="His_PPase_superfam"/>
</dbReference>
<organism evidence="1 2">
    <name type="scientific">Desulfoluna butyratoxydans</name>
    <dbReference type="NCBI Taxonomy" id="231438"/>
    <lineage>
        <taxon>Bacteria</taxon>
        <taxon>Pseudomonadati</taxon>
        <taxon>Thermodesulfobacteriota</taxon>
        <taxon>Desulfobacteria</taxon>
        <taxon>Desulfobacterales</taxon>
        <taxon>Desulfolunaceae</taxon>
        <taxon>Desulfoluna</taxon>
    </lineage>
</organism>
<dbReference type="EMBL" id="CAADHO010000009">
    <property type="protein sequence ID" value="VFQ46544.1"/>
    <property type="molecule type" value="Genomic_DNA"/>
</dbReference>
<name>A0A4U8YS25_9BACT</name>
<dbReference type="AlphaFoldDB" id="A0A4U8YS25"/>